<dbReference type="Proteomes" id="UP000298416">
    <property type="component" value="Unassembled WGS sequence"/>
</dbReference>
<accession>A0A8X9A2T1</accession>
<organism evidence="1">
    <name type="scientific">Salvia splendens</name>
    <name type="common">Scarlet sage</name>
    <dbReference type="NCBI Taxonomy" id="180675"/>
    <lineage>
        <taxon>Eukaryota</taxon>
        <taxon>Viridiplantae</taxon>
        <taxon>Streptophyta</taxon>
        <taxon>Embryophyta</taxon>
        <taxon>Tracheophyta</taxon>
        <taxon>Spermatophyta</taxon>
        <taxon>Magnoliopsida</taxon>
        <taxon>eudicotyledons</taxon>
        <taxon>Gunneridae</taxon>
        <taxon>Pentapetalae</taxon>
        <taxon>asterids</taxon>
        <taxon>lamiids</taxon>
        <taxon>Lamiales</taxon>
        <taxon>Lamiaceae</taxon>
        <taxon>Nepetoideae</taxon>
        <taxon>Mentheae</taxon>
        <taxon>Salviinae</taxon>
        <taxon>Salvia</taxon>
        <taxon>Salvia subgen. Calosphace</taxon>
        <taxon>core Calosphace</taxon>
    </lineage>
</organism>
<evidence type="ECO:0000313" key="1">
    <source>
        <dbReference type="EMBL" id="KAG6427652.1"/>
    </source>
</evidence>
<protein>
    <submittedName>
        <fullName evidence="1">Uncharacterized protein</fullName>
    </submittedName>
</protein>
<reference evidence="1" key="1">
    <citation type="submission" date="2018-01" db="EMBL/GenBank/DDBJ databases">
        <authorList>
            <person name="Mao J.F."/>
        </authorList>
    </citation>
    <scope>NUCLEOTIDE SEQUENCE</scope>
    <source>
        <strain evidence="1">Huo1</strain>
        <tissue evidence="1">Leaf</tissue>
    </source>
</reference>
<name>A0A8X9A2T1_SALSN</name>
<dbReference type="EMBL" id="PNBA02000004">
    <property type="protein sequence ID" value="KAG6427652.1"/>
    <property type="molecule type" value="Genomic_DNA"/>
</dbReference>
<evidence type="ECO:0000313" key="2">
    <source>
        <dbReference type="Proteomes" id="UP000298416"/>
    </source>
</evidence>
<proteinExistence type="predicted"/>
<comment type="caution">
    <text evidence="1">The sequence shown here is derived from an EMBL/GenBank/DDBJ whole genome shotgun (WGS) entry which is preliminary data.</text>
</comment>
<reference evidence="1" key="2">
    <citation type="submission" date="2020-08" db="EMBL/GenBank/DDBJ databases">
        <title>Plant Genome Project.</title>
        <authorList>
            <person name="Zhang R.-G."/>
        </authorList>
    </citation>
    <scope>NUCLEOTIDE SEQUENCE</scope>
    <source>
        <strain evidence="1">Huo1</strain>
        <tissue evidence="1">Leaf</tissue>
    </source>
</reference>
<gene>
    <name evidence="1" type="ORF">SASPL_111898</name>
</gene>
<sequence>MISRRHREMEAEAEIARQIARVCTTPQLKKENETLVGWRRQWKPKLDTVYEKKGRRPRKILRKTKSNVVLIEFEYTNSHPPHRISCISPHPLRRCCCRSRPIYTFYIGKAQFDIEKTSAGGLRVKVTEEMISRRHREMEAEAEIARQIARVCTTPQLKKENETLVGWRRQWKPKLDTVYEKKGRRPRKILRKTKSNVV</sequence>
<dbReference type="AlphaFoldDB" id="A0A8X9A2T1"/>
<keyword evidence="2" id="KW-1185">Reference proteome</keyword>